<accession>A0ACC2RH03</accession>
<name>A0ACC2RH03_9FUNG</name>
<protein>
    <submittedName>
        <fullName evidence="1">Uncharacterized protein</fullName>
    </submittedName>
</protein>
<dbReference type="EMBL" id="QTSX02007241">
    <property type="protein sequence ID" value="KAJ9049372.1"/>
    <property type="molecule type" value="Genomic_DNA"/>
</dbReference>
<gene>
    <name evidence="1" type="ORF">DSO57_1025298</name>
</gene>
<evidence type="ECO:0000313" key="2">
    <source>
        <dbReference type="Proteomes" id="UP001165960"/>
    </source>
</evidence>
<reference evidence="1" key="1">
    <citation type="submission" date="2022-04" db="EMBL/GenBank/DDBJ databases">
        <title>Genome of the entomopathogenic fungus Entomophthora muscae.</title>
        <authorList>
            <person name="Elya C."/>
            <person name="Lovett B.R."/>
            <person name="Lee E."/>
            <person name="Macias A.M."/>
            <person name="Hajek A.E."/>
            <person name="De Bivort B.L."/>
            <person name="Kasson M.T."/>
            <person name="De Fine Licht H.H."/>
            <person name="Stajich J.E."/>
        </authorList>
    </citation>
    <scope>NUCLEOTIDE SEQUENCE</scope>
    <source>
        <strain evidence="1">Berkeley</strain>
    </source>
</reference>
<keyword evidence="2" id="KW-1185">Reference proteome</keyword>
<comment type="caution">
    <text evidence="1">The sequence shown here is derived from an EMBL/GenBank/DDBJ whole genome shotgun (WGS) entry which is preliminary data.</text>
</comment>
<evidence type="ECO:0000313" key="1">
    <source>
        <dbReference type="EMBL" id="KAJ9049372.1"/>
    </source>
</evidence>
<dbReference type="Proteomes" id="UP001165960">
    <property type="component" value="Unassembled WGS sequence"/>
</dbReference>
<sequence>MLGLKLPSRVDLTAILPKYGASKYIKARNVKRVQSNYIAKFKVNMSTDEPTKILYVAAGTLRSASIPGRKKKLSIKESNIPPFESAVLFRKQLHPGQITK</sequence>
<proteinExistence type="predicted"/>
<organism evidence="1 2">
    <name type="scientific">Entomophthora muscae</name>
    <dbReference type="NCBI Taxonomy" id="34485"/>
    <lineage>
        <taxon>Eukaryota</taxon>
        <taxon>Fungi</taxon>
        <taxon>Fungi incertae sedis</taxon>
        <taxon>Zoopagomycota</taxon>
        <taxon>Entomophthoromycotina</taxon>
        <taxon>Entomophthoromycetes</taxon>
        <taxon>Entomophthorales</taxon>
        <taxon>Entomophthoraceae</taxon>
        <taxon>Entomophthora</taxon>
    </lineage>
</organism>